<dbReference type="EMBL" id="CM018031">
    <property type="protein sequence ID" value="KAA8550711.1"/>
    <property type="molecule type" value="Genomic_DNA"/>
</dbReference>
<sequence length="198" mass="22178">MAPNPRVAKAFRAMRDLGIYEEKVKPVLKKLLKLYDKNWELIEEENYRVLADAIFDDEETEAAEHRKKSENAGQEEDEEAQVHDEPERPLKRLRVRNQEGQVSPSLSNSGPRLGGTSLRQPKVEQLEPSESCSQLQSQGIAESPQPTPTVENSRPESPSLSPQPLIRNKGKLPVLPKPLVVQERSEPSQPDAADGTQT</sequence>
<organism evidence="3 4">
    <name type="scientific">Nyssa sinensis</name>
    <dbReference type="NCBI Taxonomy" id="561372"/>
    <lineage>
        <taxon>Eukaryota</taxon>
        <taxon>Viridiplantae</taxon>
        <taxon>Streptophyta</taxon>
        <taxon>Embryophyta</taxon>
        <taxon>Tracheophyta</taxon>
        <taxon>Spermatophyta</taxon>
        <taxon>Magnoliopsida</taxon>
        <taxon>eudicotyledons</taxon>
        <taxon>Gunneridae</taxon>
        <taxon>Pentapetalae</taxon>
        <taxon>asterids</taxon>
        <taxon>Cornales</taxon>
        <taxon>Nyssaceae</taxon>
        <taxon>Nyssa</taxon>
    </lineage>
</organism>
<evidence type="ECO:0000313" key="4">
    <source>
        <dbReference type="Proteomes" id="UP000325577"/>
    </source>
</evidence>
<dbReference type="Gene3D" id="1.10.8.850">
    <property type="entry name" value="Histone-lysine N methyltransferase , C-terminal domain-like"/>
    <property type="match status" value="1"/>
</dbReference>
<feature type="compositionally biased region" description="Polar residues" evidence="1">
    <location>
        <begin position="98"/>
        <end position="110"/>
    </location>
</feature>
<dbReference type="Proteomes" id="UP000325577">
    <property type="component" value="Linkage Group LG0"/>
</dbReference>
<feature type="compositionally biased region" description="Polar residues" evidence="1">
    <location>
        <begin position="128"/>
        <end position="140"/>
    </location>
</feature>
<gene>
    <name evidence="3" type="ORF">F0562_002395</name>
</gene>
<dbReference type="AlphaFoldDB" id="A0A5J5CAP1"/>
<accession>A0A5J5CAP1</accession>
<feature type="compositionally biased region" description="Basic and acidic residues" evidence="1">
    <location>
        <begin position="80"/>
        <end position="90"/>
    </location>
</feature>
<evidence type="ECO:0000313" key="3">
    <source>
        <dbReference type="EMBL" id="KAA8550711.1"/>
    </source>
</evidence>
<dbReference type="Pfam" id="PF10440">
    <property type="entry name" value="WIYLD"/>
    <property type="match status" value="1"/>
</dbReference>
<proteinExistence type="predicted"/>
<name>A0A5J5CAP1_9ASTE</name>
<dbReference type="PANTHER" id="PTHR46450:SF1">
    <property type="entry name" value="INACTIVE HISTONE-LYSINE N-METHYLTRANSFERASE SUVR1-RELATED"/>
    <property type="match status" value="1"/>
</dbReference>
<feature type="domain" description="WIYLD" evidence="2">
    <location>
        <begin position="6"/>
        <end position="59"/>
    </location>
</feature>
<reference evidence="3 4" key="1">
    <citation type="submission" date="2019-09" db="EMBL/GenBank/DDBJ databases">
        <title>A chromosome-level genome assembly of the Chinese tupelo Nyssa sinensis.</title>
        <authorList>
            <person name="Yang X."/>
            <person name="Kang M."/>
            <person name="Yang Y."/>
            <person name="Xiong H."/>
            <person name="Wang M."/>
            <person name="Zhang Z."/>
            <person name="Wang Z."/>
            <person name="Wu H."/>
            <person name="Ma T."/>
            <person name="Liu J."/>
            <person name="Xi Z."/>
        </authorList>
    </citation>
    <scope>NUCLEOTIDE SEQUENCE [LARGE SCALE GENOMIC DNA]</scope>
    <source>
        <strain evidence="3">J267</strain>
        <tissue evidence="3">Leaf</tissue>
    </source>
</reference>
<evidence type="ECO:0000256" key="1">
    <source>
        <dbReference type="SAM" id="MobiDB-lite"/>
    </source>
</evidence>
<protein>
    <recommendedName>
        <fullName evidence="2">WIYLD domain-containing protein</fullName>
    </recommendedName>
</protein>
<dbReference type="InterPro" id="IPR043017">
    <property type="entry name" value="WIYLD_dom_sf"/>
</dbReference>
<dbReference type="PANTHER" id="PTHR46450">
    <property type="entry name" value="INACTIVE HISTONE-LYSINE N-METHYLTRANSFERASE SUVR1-RELATED"/>
    <property type="match status" value="1"/>
</dbReference>
<feature type="compositionally biased region" description="Polar residues" evidence="1">
    <location>
        <begin position="148"/>
        <end position="162"/>
    </location>
</feature>
<evidence type="ECO:0000259" key="2">
    <source>
        <dbReference type="Pfam" id="PF10440"/>
    </source>
</evidence>
<dbReference type="InterPro" id="IPR018848">
    <property type="entry name" value="WIYLD_domain"/>
</dbReference>
<dbReference type="OrthoDB" id="1929977at2759"/>
<keyword evidence="4" id="KW-1185">Reference proteome</keyword>
<feature type="region of interest" description="Disordered" evidence="1">
    <location>
        <begin position="59"/>
        <end position="198"/>
    </location>
</feature>